<reference evidence="1" key="1">
    <citation type="journal article" date="2014" name="Front. Microbiol.">
        <title>High frequency of phylogenetically diverse reductive dehalogenase-homologous genes in deep subseafloor sedimentary metagenomes.</title>
        <authorList>
            <person name="Kawai M."/>
            <person name="Futagami T."/>
            <person name="Toyoda A."/>
            <person name="Takaki Y."/>
            <person name="Nishi S."/>
            <person name="Hori S."/>
            <person name="Arai W."/>
            <person name="Tsubouchi T."/>
            <person name="Morono Y."/>
            <person name="Uchiyama I."/>
            <person name="Ito T."/>
            <person name="Fujiyama A."/>
            <person name="Inagaki F."/>
            <person name="Takami H."/>
        </authorList>
    </citation>
    <scope>NUCLEOTIDE SEQUENCE</scope>
    <source>
        <strain evidence="1">Expedition CK06-06</strain>
    </source>
</reference>
<name>X0WHN8_9ZZZZ</name>
<dbReference type="EMBL" id="BARS01039769">
    <property type="protein sequence ID" value="GAG22732.1"/>
    <property type="molecule type" value="Genomic_DNA"/>
</dbReference>
<gene>
    <name evidence="1" type="ORF">S01H1_60708</name>
</gene>
<proteinExistence type="predicted"/>
<evidence type="ECO:0000313" key="1">
    <source>
        <dbReference type="EMBL" id="GAG22732.1"/>
    </source>
</evidence>
<feature type="non-terminal residue" evidence="1">
    <location>
        <position position="46"/>
    </location>
</feature>
<comment type="caution">
    <text evidence="1">The sequence shown here is derived from an EMBL/GenBank/DDBJ whole genome shotgun (WGS) entry which is preliminary data.</text>
</comment>
<protein>
    <submittedName>
        <fullName evidence="1">Uncharacterized protein</fullName>
    </submittedName>
</protein>
<organism evidence="1">
    <name type="scientific">marine sediment metagenome</name>
    <dbReference type="NCBI Taxonomy" id="412755"/>
    <lineage>
        <taxon>unclassified sequences</taxon>
        <taxon>metagenomes</taxon>
        <taxon>ecological metagenomes</taxon>
    </lineage>
</organism>
<dbReference type="AlphaFoldDB" id="X0WHN8"/>
<sequence length="46" mass="5147">MANTLNLKITKYLRKLDPTIVGLKKIESIQTQKIGLGESNLNYLAT</sequence>
<accession>X0WHN8</accession>